<evidence type="ECO:0000259" key="2">
    <source>
        <dbReference type="PROSITE" id="PS50011"/>
    </source>
</evidence>
<feature type="domain" description="Protein kinase" evidence="2">
    <location>
        <begin position="371"/>
        <end position="647"/>
    </location>
</feature>
<dbReference type="PANTHER" id="PTHR45927">
    <property type="entry name" value="LYSM-DOMAIN RECEPTOR-LIKE KINASE-RELATED"/>
    <property type="match status" value="1"/>
</dbReference>
<reference evidence="4" key="2">
    <citation type="submission" date="2025-08" db="UniProtKB">
        <authorList>
            <consortium name="RefSeq"/>
        </authorList>
    </citation>
    <scope>IDENTIFICATION</scope>
    <source>
        <tissue evidence="4">Leaf</tissue>
    </source>
</reference>
<dbReference type="AlphaFoldDB" id="A0A1U7YTX0"/>
<dbReference type="PROSITE" id="PS50011">
    <property type="entry name" value="PROTEIN_KINASE_DOM"/>
    <property type="match status" value="1"/>
</dbReference>
<dbReference type="InterPro" id="IPR008266">
    <property type="entry name" value="Tyr_kinase_AS"/>
</dbReference>
<dbReference type="Proteomes" id="UP000189701">
    <property type="component" value="Unplaced"/>
</dbReference>
<feature type="transmembrane region" description="Helical" evidence="1">
    <location>
        <begin position="310"/>
        <end position="333"/>
    </location>
</feature>
<dbReference type="PROSITE" id="PS00109">
    <property type="entry name" value="PROTEIN_KINASE_TYR"/>
    <property type="match status" value="1"/>
</dbReference>
<keyword evidence="1" id="KW-0812">Transmembrane</keyword>
<dbReference type="GeneID" id="104247825"/>
<dbReference type="InterPro" id="IPR056561">
    <property type="entry name" value="NFP_LYK_LysM1"/>
</dbReference>
<name>A0A1U7YTX0_NICSY</name>
<dbReference type="InterPro" id="IPR001245">
    <property type="entry name" value="Ser-Thr/Tyr_kinase_cat_dom"/>
</dbReference>
<dbReference type="GO" id="GO:0004672">
    <property type="term" value="F:protein kinase activity"/>
    <property type="evidence" value="ECO:0007669"/>
    <property type="project" value="InterPro"/>
</dbReference>
<dbReference type="SUPFAM" id="SSF56112">
    <property type="entry name" value="Protein kinase-like (PK-like)"/>
    <property type="match status" value="1"/>
</dbReference>
<dbReference type="Pfam" id="PF23446">
    <property type="entry name" value="LysM1_NFP_LYK"/>
    <property type="match status" value="1"/>
</dbReference>
<dbReference type="InterPro" id="IPR059143">
    <property type="entry name" value="NFP_LysM2"/>
</dbReference>
<evidence type="ECO:0000313" key="4">
    <source>
        <dbReference type="RefSeq" id="XP_009802250.1"/>
    </source>
</evidence>
<feature type="transmembrane region" description="Helical" evidence="1">
    <location>
        <begin position="65"/>
        <end position="85"/>
    </location>
</feature>
<dbReference type="RefSeq" id="XP_009802250.1">
    <property type="nucleotide sequence ID" value="XM_009803948.1"/>
</dbReference>
<organism evidence="3 4">
    <name type="scientific">Nicotiana sylvestris</name>
    <name type="common">Wood tobacco</name>
    <name type="synonym">South American tobacco</name>
    <dbReference type="NCBI Taxonomy" id="4096"/>
    <lineage>
        <taxon>Eukaryota</taxon>
        <taxon>Viridiplantae</taxon>
        <taxon>Streptophyta</taxon>
        <taxon>Embryophyta</taxon>
        <taxon>Tracheophyta</taxon>
        <taxon>Spermatophyta</taxon>
        <taxon>Magnoliopsida</taxon>
        <taxon>eudicotyledons</taxon>
        <taxon>Gunneridae</taxon>
        <taxon>Pentapetalae</taxon>
        <taxon>asterids</taxon>
        <taxon>lamiids</taxon>
        <taxon>Solanales</taxon>
        <taxon>Solanaceae</taxon>
        <taxon>Nicotianoideae</taxon>
        <taxon>Nicotianeae</taxon>
        <taxon>Nicotiana</taxon>
    </lineage>
</organism>
<keyword evidence="3" id="KW-1185">Reference proteome</keyword>
<dbReference type="Gene3D" id="3.30.200.20">
    <property type="entry name" value="Phosphorylase Kinase, domain 1"/>
    <property type="match status" value="1"/>
</dbReference>
<dbReference type="Gene3D" id="1.10.510.10">
    <property type="entry name" value="Transferase(Phosphotransferase) domain 1"/>
    <property type="match status" value="2"/>
</dbReference>
<gene>
    <name evidence="4" type="primary">LOC104247825</name>
</gene>
<proteinExistence type="predicted"/>
<reference evidence="3" key="1">
    <citation type="journal article" date="2013" name="Genome Biol.">
        <title>Reference genomes and transcriptomes of Nicotiana sylvestris and Nicotiana tomentosiformis.</title>
        <authorList>
            <person name="Sierro N."/>
            <person name="Battey J.N."/>
            <person name="Ouadi S."/>
            <person name="Bovet L."/>
            <person name="Goepfert S."/>
            <person name="Bakaher N."/>
            <person name="Peitsch M.C."/>
            <person name="Ivanov N.V."/>
        </authorList>
    </citation>
    <scope>NUCLEOTIDE SEQUENCE [LARGE SCALE GENOMIC DNA]</scope>
</reference>
<evidence type="ECO:0000256" key="1">
    <source>
        <dbReference type="SAM" id="Phobius"/>
    </source>
</evidence>
<accession>A0A1U7YTX0</accession>
<dbReference type="KEGG" id="nsy:104247825"/>
<dbReference type="Pfam" id="PF07714">
    <property type="entry name" value="PK_Tyr_Ser-Thr"/>
    <property type="match status" value="1"/>
</dbReference>
<keyword evidence="1" id="KW-1133">Transmembrane helix</keyword>
<dbReference type="InterPro" id="IPR000719">
    <property type="entry name" value="Prot_kinase_dom"/>
</dbReference>
<sequence>MRVGREDKRVSHRQSYKQGLLDNIISFQTSRISVAFRLTFNKSLKSNSCSSYQINFLAGSLLSKLAAMGVPLVSLFYNLFLFLILSSSNITAQTSSTDTDFSCSINSSLSCDTYVTYRARPPNYFDVGSISDLLEVSRLSIAKATGLVPEDTELFPDQLLLVPVKCYCNGSHYFSNVTYQIKKGDSFYSASVGAFENLTNYHVVQDMNPTLDPTNLTVGVEAVFPLRCKCPAHSDLEKGLQYLVTYVWQPWDDLLPVSNMFGASAADILAANNYRNFTAAICLPVLIPVKFPIILQSYPSPTSSRKSKRGWILIAVLSSMGFLVVFSLCLMVYMRLLHEKRRTLARNTSTLESSDLIQTKKASKNEILEHKTIQDKLLPGVSGYIGKPIMYDLKIIMEATRNFNERYSIGGSVYKATINDQVVAVKKTNRASEELMILQKLNHANLVKVMGVSSDNHGNFFLVYEYAENGSLDKWLFPGSSASGSVVSLGWSQRLHIALDVANALQYLHEHSQPSIVHMDIRTNNILLDSRFKAKIASFSTATHAINSMMLKVDVFAFGLVLLELLSGTTAMESKENDEILMLKEIKGILDVEDNREEQFRRWMDPKLSFYPIDDALSLAALAKACISEKPTERPKMTDIVFNLSFLTQSSFEMYGRYSTSGEAEAAFQIVSPVIAR</sequence>
<dbReference type="OrthoDB" id="1668230at2759"/>
<dbReference type="PANTHER" id="PTHR45927:SF2">
    <property type="entry name" value="SERINE_THREONINE RECEPTOR-LIKE KINASE NFP"/>
    <property type="match status" value="1"/>
</dbReference>
<dbReference type="InterPro" id="IPR011009">
    <property type="entry name" value="Kinase-like_dom_sf"/>
</dbReference>
<evidence type="ECO:0000313" key="3">
    <source>
        <dbReference type="Proteomes" id="UP000189701"/>
    </source>
</evidence>
<dbReference type="Pfam" id="PF23462">
    <property type="entry name" value="LysM3_NFP"/>
    <property type="match status" value="1"/>
</dbReference>
<dbReference type="InterPro" id="IPR052611">
    <property type="entry name" value="Plant_RLK_LysM"/>
</dbReference>
<dbReference type="eggNOG" id="ENOG502QQTK">
    <property type="taxonomic scope" value="Eukaryota"/>
</dbReference>
<protein>
    <submittedName>
        <fullName evidence="4">Protein LYK5-like</fullName>
    </submittedName>
</protein>
<keyword evidence="1" id="KW-0472">Membrane</keyword>
<dbReference type="InterPro" id="IPR059144">
    <property type="entry name" value="NFP_LysM3"/>
</dbReference>
<dbReference type="GO" id="GO:0005524">
    <property type="term" value="F:ATP binding"/>
    <property type="evidence" value="ECO:0007669"/>
    <property type="project" value="InterPro"/>
</dbReference>
<dbReference type="Pfam" id="PF23457">
    <property type="entry name" value="LysM2_NFP"/>
    <property type="match status" value="1"/>
</dbReference>